<feature type="compositionally biased region" description="Basic and acidic residues" evidence="1">
    <location>
        <begin position="281"/>
        <end position="300"/>
    </location>
</feature>
<accession>A0ABU6UP35</accession>
<feature type="compositionally biased region" description="Basic residues" evidence="1">
    <location>
        <begin position="338"/>
        <end position="350"/>
    </location>
</feature>
<name>A0ABU6UP35_9FABA</name>
<dbReference type="EMBL" id="JASCZI010121698">
    <property type="protein sequence ID" value="MED6162674.1"/>
    <property type="molecule type" value="Genomic_DNA"/>
</dbReference>
<evidence type="ECO:0000313" key="2">
    <source>
        <dbReference type="EMBL" id="MED6162674.1"/>
    </source>
</evidence>
<evidence type="ECO:0000256" key="1">
    <source>
        <dbReference type="SAM" id="MobiDB-lite"/>
    </source>
</evidence>
<proteinExistence type="predicted"/>
<protein>
    <submittedName>
        <fullName evidence="2">Uncharacterized protein</fullName>
    </submittedName>
</protein>
<organism evidence="2 3">
    <name type="scientific">Stylosanthes scabra</name>
    <dbReference type="NCBI Taxonomy" id="79078"/>
    <lineage>
        <taxon>Eukaryota</taxon>
        <taxon>Viridiplantae</taxon>
        <taxon>Streptophyta</taxon>
        <taxon>Embryophyta</taxon>
        <taxon>Tracheophyta</taxon>
        <taxon>Spermatophyta</taxon>
        <taxon>Magnoliopsida</taxon>
        <taxon>eudicotyledons</taxon>
        <taxon>Gunneridae</taxon>
        <taxon>Pentapetalae</taxon>
        <taxon>rosids</taxon>
        <taxon>fabids</taxon>
        <taxon>Fabales</taxon>
        <taxon>Fabaceae</taxon>
        <taxon>Papilionoideae</taxon>
        <taxon>50 kb inversion clade</taxon>
        <taxon>dalbergioids sensu lato</taxon>
        <taxon>Dalbergieae</taxon>
        <taxon>Pterocarpus clade</taxon>
        <taxon>Stylosanthes</taxon>
    </lineage>
</organism>
<sequence length="385" mass="44074">MPPPTGQRFVPNDDSSKPPFVYVLVDQEDYSDEDLGYHCYESEELNNIARDDDNQPHAFPQGNPDAPTREVLLELEMEFKTIKTFQGAVRKFNIHLGRNIFFQGWILKDARPSGTNPMPDLNSFLFIRVYVCLDACKQELLQDDIGDHRVNGWNFMSDMQKADCSCCHVVDSMLDENSSADCIFWAAFHTNKFTVICTRVLFRLFKRKPIGRPTLKRNTSRDGPRINPDLHKAKRRYGPITCKYCFKTRHNSRGCDKKKEAMGRGDAGTSGARVQGQETNPEGRRADLDEDATREQEVFREETLEEALLVQSRMRYMEAEDTSAPLPTAPQPTQVRPPRPKKKAPKKNLKRPPPLHPSPLRPHQPEDAPNRNTNGSNQPHIHHQL</sequence>
<feature type="region of interest" description="Disordered" evidence="1">
    <location>
        <begin position="318"/>
        <end position="385"/>
    </location>
</feature>
<dbReference type="Proteomes" id="UP001341840">
    <property type="component" value="Unassembled WGS sequence"/>
</dbReference>
<reference evidence="2 3" key="1">
    <citation type="journal article" date="2023" name="Plants (Basel)">
        <title>Bridging the Gap: Combining Genomics and Transcriptomics Approaches to Understand Stylosanthes scabra, an Orphan Legume from the Brazilian Caatinga.</title>
        <authorList>
            <person name="Ferreira-Neto J.R.C."/>
            <person name="da Silva M.D."/>
            <person name="Binneck E."/>
            <person name="de Melo N.F."/>
            <person name="da Silva R.H."/>
            <person name="de Melo A.L.T.M."/>
            <person name="Pandolfi V."/>
            <person name="Bustamante F.O."/>
            <person name="Brasileiro-Vidal A.C."/>
            <person name="Benko-Iseppon A.M."/>
        </authorList>
    </citation>
    <scope>NUCLEOTIDE SEQUENCE [LARGE SCALE GENOMIC DNA]</scope>
    <source>
        <tissue evidence="2">Leaves</tissue>
    </source>
</reference>
<gene>
    <name evidence="2" type="ORF">PIB30_072790</name>
</gene>
<evidence type="ECO:0000313" key="3">
    <source>
        <dbReference type="Proteomes" id="UP001341840"/>
    </source>
</evidence>
<feature type="region of interest" description="Disordered" evidence="1">
    <location>
        <begin position="255"/>
        <end position="300"/>
    </location>
</feature>
<feature type="compositionally biased region" description="Polar residues" evidence="1">
    <location>
        <begin position="370"/>
        <end position="379"/>
    </location>
</feature>
<keyword evidence="3" id="KW-1185">Reference proteome</keyword>
<feature type="compositionally biased region" description="Pro residues" evidence="1">
    <location>
        <begin position="351"/>
        <end position="362"/>
    </location>
</feature>
<comment type="caution">
    <text evidence="2">The sequence shown here is derived from an EMBL/GenBank/DDBJ whole genome shotgun (WGS) entry which is preliminary data.</text>
</comment>